<organism evidence="3">
    <name type="scientific">Cladocopium goreaui</name>
    <dbReference type="NCBI Taxonomy" id="2562237"/>
    <lineage>
        <taxon>Eukaryota</taxon>
        <taxon>Sar</taxon>
        <taxon>Alveolata</taxon>
        <taxon>Dinophyceae</taxon>
        <taxon>Suessiales</taxon>
        <taxon>Symbiodiniaceae</taxon>
        <taxon>Cladocopium</taxon>
    </lineage>
</organism>
<feature type="compositionally biased region" description="Basic and acidic residues" evidence="1">
    <location>
        <begin position="714"/>
        <end position="723"/>
    </location>
</feature>
<keyword evidence="6" id="KW-1185">Reference proteome</keyword>
<evidence type="ECO:0000313" key="3">
    <source>
        <dbReference type="EMBL" id="CAI3980573.1"/>
    </source>
</evidence>
<dbReference type="Gene3D" id="3.40.525.10">
    <property type="entry name" value="CRAL-TRIO lipid binding domain"/>
    <property type="match status" value="1"/>
</dbReference>
<dbReference type="SUPFAM" id="SSF46938">
    <property type="entry name" value="CRAL/TRIO N-terminal domain"/>
    <property type="match status" value="1"/>
</dbReference>
<dbReference type="Pfam" id="PF00650">
    <property type="entry name" value="CRAL_TRIO"/>
    <property type="match status" value="1"/>
</dbReference>
<dbReference type="InterPro" id="IPR036273">
    <property type="entry name" value="CRAL/TRIO_N_dom_sf"/>
</dbReference>
<dbReference type="EMBL" id="CAMXCT010000568">
    <property type="protein sequence ID" value="CAI3980573.1"/>
    <property type="molecule type" value="Genomic_DNA"/>
</dbReference>
<evidence type="ECO:0000313" key="5">
    <source>
        <dbReference type="EMBL" id="CAL4767885.1"/>
    </source>
</evidence>
<dbReference type="InterPro" id="IPR001251">
    <property type="entry name" value="CRAL-TRIO_dom"/>
</dbReference>
<reference evidence="4" key="2">
    <citation type="submission" date="2024-04" db="EMBL/GenBank/DDBJ databases">
        <authorList>
            <person name="Chen Y."/>
            <person name="Shah S."/>
            <person name="Dougan E. K."/>
            <person name="Thang M."/>
            <person name="Chan C."/>
        </authorList>
    </citation>
    <scope>NUCLEOTIDE SEQUENCE [LARGE SCALE GENOMIC DNA]</scope>
</reference>
<reference evidence="3" key="1">
    <citation type="submission" date="2022-10" db="EMBL/GenBank/DDBJ databases">
        <authorList>
            <person name="Chen Y."/>
            <person name="Dougan E. K."/>
            <person name="Chan C."/>
            <person name="Rhodes N."/>
            <person name="Thang M."/>
        </authorList>
    </citation>
    <scope>NUCLEOTIDE SEQUENCE</scope>
</reference>
<dbReference type="EMBL" id="CAMXCT020000568">
    <property type="protein sequence ID" value="CAL1133948.1"/>
    <property type="molecule type" value="Genomic_DNA"/>
</dbReference>
<evidence type="ECO:0000313" key="4">
    <source>
        <dbReference type="EMBL" id="CAL1133948.1"/>
    </source>
</evidence>
<dbReference type="EMBL" id="CAMXCT030000568">
    <property type="protein sequence ID" value="CAL4767885.1"/>
    <property type="molecule type" value="Genomic_DNA"/>
</dbReference>
<accession>A0A9P1BYD5</accession>
<dbReference type="PROSITE" id="PS50191">
    <property type="entry name" value="CRAL_TRIO"/>
    <property type="match status" value="1"/>
</dbReference>
<dbReference type="OrthoDB" id="1434354at2759"/>
<evidence type="ECO:0000313" key="6">
    <source>
        <dbReference type="Proteomes" id="UP001152797"/>
    </source>
</evidence>
<evidence type="ECO:0000259" key="2">
    <source>
        <dbReference type="PROSITE" id="PS50191"/>
    </source>
</evidence>
<dbReference type="Proteomes" id="UP001152797">
    <property type="component" value="Unassembled WGS sequence"/>
</dbReference>
<feature type="domain" description="CRAL-TRIO" evidence="2">
    <location>
        <begin position="454"/>
        <end position="639"/>
    </location>
</feature>
<comment type="caution">
    <text evidence="3">The sequence shown here is derived from an EMBL/GenBank/DDBJ whole genome shotgun (WGS) entry which is preliminary data.</text>
</comment>
<dbReference type="InterPro" id="IPR036865">
    <property type="entry name" value="CRAL-TRIO_dom_sf"/>
</dbReference>
<feature type="compositionally biased region" description="Acidic residues" evidence="1">
    <location>
        <begin position="694"/>
        <end position="713"/>
    </location>
</feature>
<feature type="region of interest" description="Disordered" evidence="1">
    <location>
        <begin position="664"/>
        <end position="735"/>
    </location>
</feature>
<dbReference type="SUPFAM" id="SSF52087">
    <property type="entry name" value="CRAL/TRIO domain"/>
    <property type="match status" value="1"/>
</dbReference>
<gene>
    <name evidence="3" type="ORF">C1SCF055_LOCUS8437</name>
</gene>
<protein>
    <submittedName>
        <fullName evidence="5">CRAL-TRIO domain-containing protein</fullName>
    </submittedName>
</protein>
<sequence>MIDKTGWAELAILHQIMHRKLQGKEHQLPVAVSQTRGEASTELTHATIKTFEGMDAQNPQAGQCQLRRVCVNCLGHMALLGCDVAKSYLYKLQGCSDPEIRLTTYEALGSSSKGRNDGNATWQRSMGARWLGVSWTQPVEICKSPEVFIRKRYGGQTDPTAVKVQKAGGHKLLRPSRTRWTPPKLLRSAFVTSRPAFLLASFTLFGFVATGEGYSPCILLVNRDIEGRQKLIASLTPEVDSTEATPAVTADFCSEAEIKVSRHLARLLADPSQLPRPELEKRPMYELADFGDPWEYWSVHASSDRSKVSIVQNSRFGIGDVTFLMVMYGKLEYIQDTVKRLGLLGDWAVDRLHKMTQMVGMYCDGDLSWPSAAELAKCEEIRKNCAEHIDALPEKPRDVVGDIRVCRYLRFFSGDVAKASAAYTKFLQYRVEEKIDVLREGIIDLNLKDFTKWLESVMSPYTPMFVPGFTETEDGHFVIFTSPGSFKPNEFVSKRPACHTLDNDLQLIRVSLEYFMKQVDDNCYKRKKMCYAIKLIDCRELGNETLPVFVPEIRKFAQDNLGKVMSFYCEQDILLLVVNAPFMVRAITAFATTFMAKRQSNRIKVMGTATGSDVQNVLRALGPRSIFPESLGGSRRAEDVPFYKPLLYQDEKRVKAWMARSTAGITKDGATPKPSPSAPEENPPEPAGYAEPTREEEEEDEPLPVVNVEEEVPEKETELKVDIQEGPPPSSGWFCSCSAPCAV</sequence>
<proteinExistence type="predicted"/>
<dbReference type="AlphaFoldDB" id="A0A9P1BYD5"/>
<name>A0A9P1BYD5_9DINO</name>
<evidence type="ECO:0000256" key="1">
    <source>
        <dbReference type="SAM" id="MobiDB-lite"/>
    </source>
</evidence>